<evidence type="ECO:0000313" key="2">
    <source>
        <dbReference type="EMBL" id="KXG77919.1"/>
    </source>
</evidence>
<dbReference type="PROSITE" id="PS51186">
    <property type="entry name" value="GNAT"/>
    <property type="match status" value="1"/>
</dbReference>
<dbReference type="AlphaFoldDB" id="A0A140LBJ4"/>
<dbReference type="RefSeq" id="WP_066352209.1">
    <property type="nucleotide sequence ID" value="NZ_LOED01000006.1"/>
</dbReference>
<organism evidence="2 3">
    <name type="scientific">Fervidicola ferrireducens</name>
    <dbReference type="NCBI Taxonomy" id="520764"/>
    <lineage>
        <taxon>Bacteria</taxon>
        <taxon>Bacillati</taxon>
        <taxon>Bacillota</taxon>
        <taxon>Clostridia</taxon>
        <taxon>Thermosediminibacterales</taxon>
        <taxon>Thermosediminibacteraceae</taxon>
        <taxon>Fervidicola</taxon>
    </lineage>
</organism>
<comment type="caution">
    <text evidence="2">The sequence shown here is derived from an EMBL/GenBank/DDBJ whole genome shotgun (WGS) entry which is preliminary data.</text>
</comment>
<dbReference type="FunCoup" id="A0A140LBJ4">
    <property type="interactions" value="10"/>
</dbReference>
<dbReference type="SUPFAM" id="SSF55729">
    <property type="entry name" value="Acyl-CoA N-acyltransferases (Nat)"/>
    <property type="match status" value="1"/>
</dbReference>
<dbReference type="CDD" id="cd04301">
    <property type="entry name" value="NAT_SF"/>
    <property type="match status" value="1"/>
</dbReference>
<proteinExistence type="predicted"/>
<evidence type="ECO:0000259" key="1">
    <source>
        <dbReference type="PROSITE" id="PS51186"/>
    </source>
</evidence>
<reference evidence="2 3" key="1">
    <citation type="submission" date="2015-12" db="EMBL/GenBank/DDBJ databases">
        <title>Draft genome sequnece of Fervidicola ferrireducens strain Y170.</title>
        <authorList>
            <person name="Patel B.K."/>
        </authorList>
    </citation>
    <scope>NUCLEOTIDE SEQUENCE [LARGE SCALE GENOMIC DNA]</scope>
    <source>
        <strain evidence="2 3">Y170</strain>
    </source>
</reference>
<dbReference type="OrthoDB" id="7365228at2"/>
<dbReference type="GO" id="GO:0016747">
    <property type="term" value="F:acyltransferase activity, transferring groups other than amino-acyl groups"/>
    <property type="evidence" value="ECO:0007669"/>
    <property type="project" value="InterPro"/>
</dbReference>
<dbReference type="InterPro" id="IPR000182">
    <property type="entry name" value="GNAT_dom"/>
</dbReference>
<accession>A0A140LBJ4</accession>
<dbReference type="Pfam" id="PF00583">
    <property type="entry name" value="Acetyltransf_1"/>
    <property type="match status" value="1"/>
</dbReference>
<evidence type="ECO:0000313" key="3">
    <source>
        <dbReference type="Proteomes" id="UP000070427"/>
    </source>
</evidence>
<gene>
    <name evidence="2" type="ORF">AN618_07270</name>
</gene>
<feature type="domain" description="N-acetyltransferase" evidence="1">
    <location>
        <begin position="4"/>
        <end position="141"/>
    </location>
</feature>
<protein>
    <recommendedName>
        <fullName evidence="1">N-acetyltransferase domain-containing protein</fullName>
    </recommendedName>
</protein>
<dbReference type="Proteomes" id="UP000070427">
    <property type="component" value="Unassembled WGS sequence"/>
</dbReference>
<sequence>MINFTIKEITASDREWVARFLEKSWGSTKIVSRNRVHDAVNLPGFLAVEEGNPLGVIIYNIEGDQCEIVVLESMVENRGIGSALVEVVKRAAVSSGCRRLWLITTNDNMKALKFYQKRGFLLVAVHRNALEQARKLKPQIPVIGIDGIPLRDEIELEMPLQPLEGSGI</sequence>
<name>A0A140LBJ4_9FIRM</name>
<dbReference type="InParanoid" id="A0A140LBJ4"/>
<dbReference type="STRING" id="520764.AN618_07270"/>
<dbReference type="Gene3D" id="3.40.630.30">
    <property type="match status" value="1"/>
</dbReference>
<keyword evidence="3" id="KW-1185">Reference proteome</keyword>
<dbReference type="EMBL" id="LOED01000006">
    <property type="protein sequence ID" value="KXG77919.1"/>
    <property type="molecule type" value="Genomic_DNA"/>
</dbReference>
<dbReference type="InterPro" id="IPR016181">
    <property type="entry name" value="Acyl_CoA_acyltransferase"/>
</dbReference>